<comment type="caution">
    <text evidence="2">The sequence shown here is derived from an EMBL/GenBank/DDBJ whole genome shotgun (WGS) entry which is preliminary data.</text>
</comment>
<dbReference type="Pfam" id="PF03009">
    <property type="entry name" value="GDPD"/>
    <property type="match status" value="1"/>
</dbReference>
<dbReference type="Proteomes" id="UP000646579">
    <property type="component" value="Unassembled WGS sequence"/>
</dbReference>
<reference evidence="2" key="1">
    <citation type="journal article" date="2014" name="Int. J. Syst. Evol. Microbiol.">
        <title>Complete genome sequence of Corynebacterium casei LMG S-19264T (=DSM 44701T), isolated from a smear-ripened cheese.</title>
        <authorList>
            <consortium name="US DOE Joint Genome Institute (JGI-PGF)"/>
            <person name="Walter F."/>
            <person name="Albersmeier A."/>
            <person name="Kalinowski J."/>
            <person name="Ruckert C."/>
        </authorList>
    </citation>
    <scope>NUCLEOTIDE SEQUENCE</scope>
    <source>
        <strain evidence="2">KCTC 32437</strain>
    </source>
</reference>
<proteinExistence type="predicted"/>
<evidence type="ECO:0000313" key="2">
    <source>
        <dbReference type="EMBL" id="GHA23828.1"/>
    </source>
</evidence>
<organism evidence="2 3">
    <name type="scientific">Devosia pacifica</name>
    <dbReference type="NCBI Taxonomy" id="1335967"/>
    <lineage>
        <taxon>Bacteria</taxon>
        <taxon>Pseudomonadati</taxon>
        <taxon>Pseudomonadota</taxon>
        <taxon>Alphaproteobacteria</taxon>
        <taxon>Hyphomicrobiales</taxon>
        <taxon>Devosiaceae</taxon>
        <taxon>Devosia</taxon>
    </lineage>
</organism>
<dbReference type="GO" id="GO:0008081">
    <property type="term" value="F:phosphoric diester hydrolase activity"/>
    <property type="evidence" value="ECO:0007669"/>
    <property type="project" value="InterPro"/>
</dbReference>
<evidence type="ECO:0000259" key="1">
    <source>
        <dbReference type="Pfam" id="PF03009"/>
    </source>
</evidence>
<dbReference type="GO" id="GO:0006629">
    <property type="term" value="P:lipid metabolic process"/>
    <property type="evidence" value="ECO:0007669"/>
    <property type="project" value="InterPro"/>
</dbReference>
<evidence type="ECO:0000313" key="3">
    <source>
        <dbReference type="Proteomes" id="UP000646579"/>
    </source>
</evidence>
<dbReference type="InterPro" id="IPR030395">
    <property type="entry name" value="GP_PDE_dom"/>
</dbReference>
<accession>A0A918VTY3</accession>
<dbReference type="Gene3D" id="3.20.20.190">
    <property type="entry name" value="Phosphatidylinositol (PI) phosphodiesterase"/>
    <property type="match status" value="1"/>
</dbReference>
<dbReference type="PANTHER" id="PTHR43805:SF1">
    <property type="entry name" value="GP-PDE DOMAIN-CONTAINING PROTEIN"/>
    <property type="match status" value="1"/>
</dbReference>
<gene>
    <name evidence="2" type="ORF">GCM10007989_19240</name>
</gene>
<protein>
    <submittedName>
        <fullName evidence="2">Glycerophosphoryl diester phosphodiesterase</fullName>
    </submittedName>
</protein>
<sequence length="247" mass="26680">MTVGASIEVDLVVTGDNGFAVLHNLELSEETTGSGLVSELGDDALRQLYLRDNTGAPTDQPVMLLGDLCRLMAAGSIHSDALLQLDYKQDETVLNDAAIRNFREATAPVASNLILSSGSARAVDLLAGLGETTDNPSQKPRIGYDPCSEETITALQQTADYRGFVDTALATSPDAEMIYLAWQLVIELDREGFDVIGAFHDAGRRVDAWTIRTVNDDTRPIIERLLELRVDQITTDDPQGVASAFAI</sequence>
<keyword evidence="3" id="KW-1185">Reference proteome</keyword>
<dbReference type="EMBL" id="BMZE01000002">
    <property type="protein sequence ID" value="GHA23828.1"/>
    <property type="molecule type" value="Genomic_DNA"/>
</dbReference>
<name>A0A918VTY3_9HYPH</name>
<reference evidence="2" key="2">
    <citation type="submission" date="2020-09" db="EMBL/GenBank/DDBJ databases">
        <authorList>
            <person name="Sun Q."/>
            <person name="Kim S."/>
        </authorList>
    </citation>
    <scope>NUCLEOTIDE SEQUENCE</scope>
    <source>
        <strain evidence="2">KCTC 32437</strain>
    </source>
</reference>
<dbReference type="PANTHER" id="PTHR43805">
    <property type="entry name" value="GLYCEROPHOSPHORYL DIESTER PHOSPHODIESTERASE"/>
    <property type="match status" value="1"/>
</dbReference>
<dbReference type="SUPFAM" id="SSF51695">
    <property type="entry name" value="PLC-like phosphodiesterases"/>
    <property type="match status" value="1"/>
</dbReference>
<feature type="domain" description="GP-PDE" evidence="1">
    <location>
        <begin position="7"/>
        <end position="238"/>
    </location>
</feature>
<dbReference type="AlphaFoldDB" id="A0A918VTY3"/>
<dbReference type="InterPro" id="IPR017946">
    <property type="entry name" value="PLC-like_Pdiesterase_TIM-brl"/>
</dbReference>